<sequence>MYTELNKEDFKVILDVLNVYDPNDIMHVYPAMGDKEFIDGVQEAFKKVLKVVKLNKQCDGK</sequence>
<name>A0A382SY00_9ZZZZ</name>
<dbReference type="EMBL" id="UINC01132493">
    <property type="protein sequence ID" value="SVD14850.1"/>
    <property type="molecule type" value="Genomic_DNA"/>
</dbReference>
<protein>
    <submittedName>
        <fullName evidence="1">Uncharacterized protein</fullName>
    </submittedName>
</protein>
<reference evidence="1" key="1">
    <citation type="submission" date="2018-05" db="EMBL/GenBank/DDBJ databases">
        <authorList>
            <person name="Lanie J.A."/>
            <person name="Ng W.-L."/>
            <person name="Kazmierczak K.M."/>
            <person name="Andrzejewski T.M."/>
            <person name="Davidsen T.M."/>
            <person name="Wayne K.J."/>
            <person name="Tettelin H."/>
            <person name="Glass J.I."/>
            <person name="Rusch D."/>
            <person name="Podicherti R."/>
            <person name="Tsui H.-C.T."/>
            <person name="Winkler M.E."/>
        </authorList>
    </citation>
    <scope>NUCLEOTIDE SEQUENCE</scope>
</reference>
<evidence type="ECO:0000313" key="1">
    <source>
        <dbReference type="EMBL" id="SVD14850.1"/>
    </source>
</evidence>
<accession>A0A382SY00</accession>
<organism evidence="1">
    <name type="scientific">marine metagenome</name>
    <dbReference type="NCBI Taxonomy" id="408172"/>
    <lineage>
        <taxon>unclassified sequences</taxon>
        <taxon>metagenomes</taxon>
        <taxon>ecological metagenomes</taxon>
    </lineage>
</organism>
<gene>
    <name evidence="1" type="ORF">METZ01_LOCUS367704</name>
</gene>
<dbReference type="AlphaFoldDB" id="A0A382SY00"/>
<proteinExistence type="predicted"/>